<organism evidence="1 2">
    <name type="scientific">Triparma columacea</name>
    <dbReference type="NCBI Taxonomy" id="722753"/>
    <lineage>
        <taxon>Eukaryota</taxon>
        <taxon>Sar</taxon>
        <taxon>Stramenopiles</taxon>
        <taxon>Ochrophyta</taxon>
        <taxon>Bolidophyceae</taxon>
        <taxon>Parmales</taxon>
        <taxon>Triparmaceae</taxon>
        <taxon>Triparma</taxon>
    </lineage>
</organism>
<evidence type="ECO:0000313" key="2">
    <source>
        <dbReference type="Proteomes" id="UP001165065"/>
    </source>
</evidence>
<sequence length="793" mass="89821">MRNRTVNRRIDTNGKKTEAEADEKQALGFPLWIPLIALLLCETIRIAVSADTKEDYRRLLGRFGIITSSSTAPSATSDEELYIPLDFSIVSNDAIMERGKTSGALAESVPIQPFTILSSLSLENDEKVKQGNDMLEWARSDEALGIEHHYEAAYFDYSKVGGPESILGVRASRDMDKGDILLKIPFNSMLTFHTVESDPVLLHALGEDSTAFEDTVEVVGEHPDYYLLPLVLLYHMSIGEKSKFYPYLKYIEDTDIKNFPLFLSDSETDKLFPPADYPDIKRRAHEDRAFIARFHEKILVPLSSDFPELFGDNILVNGRPISSSDNYAWAFTMAKSRVWGPGTFSSLGDGNEPSAIPYLDDNEIHMLVPVGELMNFGPGGGCAECEGTYAERGKSDPDEMHFVCTITCPIKKGEEVHFWYNDDCKQDFAHTYGFVPLGVDDCRTREIKMNRVPVLPSSSPLSPSEKVLQGNAVLEWVKTELGIEHYHEAAYFNYSKVGGPEKLLGVKATRDMGRGDIVVKVPYTSLFTWGNSVEDEPLLRPVIGNGSKAFENAMKWFFEDGNTDTDIFDAWMLPLVLLYHVSLGEKSKFHIYIEYILDTDLSYFPIYMGNEKMEEVYPPIEYPKLMEKTKEDRIWAWEFHDKVLLPLSEEHPEIFGKDIMHKGKPILSLDNFIWAWNMIASRYWGAEFGDYPSGDLAPGRKNSELYHMAPVAALMNFGRQGGCLKCEGEYQGGWYNGVGSIMPKEKMHFVCRARCSIKKGEEILYWYNDDCKQKFVRTYGFTYAGQKDCGDDE</sequence>
<gene>
    <name evidence="1" type="ORF">TrCOL_g8254</name>
</gene>
<dbReference type="CDD" id="cd10527">
    <property type="entry name" value="SET_LSMT"/>
    <property type="match status" value="2"/>
</dbReference>
<dbReference type="PANTHER" id="PTHR13271:SF151">
    <property type="entry name" value="SET DOMAIN-CONTAINING PROTEIN 4"/>
    <property type="match status" value="1"/>
</dbReference>
<dbReference type="GO" id="GO:0016279">
    <property type="term" value="F:protein-lysine N-methyltransferase activity"/>
    <property type="evidence" value="ECO:0007669"/>
    <property type="project" value="TreeGrafter"/>
</dbReference>
<dbReference type="OrthoDB" id="47230at2759"/>
<protein>
    <recommendedName>
        <fullName evidence="3">SET domain-containing protein</fullName>
    </recommendedName>
</protein>
<accession>A0A9W7G680</accession>
<dbReference type="EMBL" id="BRYA01000046">
    <property type="protein sequence ID" value="GMI34702.1"/>
    <property type="molecule type" value="Genomic_DNA"/>
</dbReference>
<dbReference type="SUPFAM" id="SSF82199">
    <property type="entry name" value="SET domain"/>
    <property type="match status" value="2"/>
</dbReference>
<dbReference type="Proteomes" id="UP001165065">
    <property type="component" value="Unassembled WGS sequence"/>
</dbReference>
<dbReference type="AlphaFoldDB" id="A0A9W7G680"/>
<name>A0A9W7G680_9STRA</name>
<reference evidence="2" key="1">
    <citation type="journal article" date="2023" name="Commun. Biol.">
        <title>Genome analysis of Parmales, the sister group of diatoms, reveals the evolutionary specialization of diatoms from phago-mixotrophs to photoautotrophs.</title>
        <authorList>
            <person name="Ban H."/>
            <person name="Sato S."/>
            <person name="Yoshikawa S."/>
            <person name="Yamada K."/>
            <person name="Nakamura Y."/>
            <person name="Ichinomiya M."/>
            <person name="Sato N."/>
            <person name="Blanc-Mathieu R."/>
            <person name="Endo H."/>
            <person name="Kuwata A."/>
            <person name="Ogata H."/>
        </authorList>
    </citation>
    <scope>NUCLEOTIDE SEQUENCE [LARGE SCALE GENOMIC DNA]</scope>
</reference>
<evidence type="ECO:0000313" key="1">
    <source>
        <dbReference type="EMBL" id="GMI34702.1"/>
    </source>
</evidence>
<dbReference type="PANTHER" id="PTHR13271">
    <property type="entry name" value="UNCHARACTERIZED PUTATIVE METHYLTRANSFERASE"/>
    <property type="match status" value="1"/>
</dbReference>
<dbReference type="Gene3D" id="3.90.1410.10">
    <property type="entry name" value="set domain protein methyltransferase, domain 1"/>
    <property type="match status" value="2"/>
</dbReference>
<dbReference type="InterPro" id="IPR050600">
    <property type="entry name" value="SETD3_SETD6_MTase"/>
</dbReference>
<proteinExistence type="predicted"/>
<keyword evidence="2" id="KW-1185">Reference proteome</keyword>
<comment type="caution">
    <text evidence="1">The sequence shown here is derived from an EMBL/GenBank/DDBJ whole genome shotgun (WGS) entry which is preliminary data.</text>
</comment>
<evidence type="ECO:0008006" key="3">
    <source>
        <dbReference type="Google" id="ProtNLM"/>
    </source>
</evidence>
<dbReference type="InterPro" id="IPR046341">
    <property type="entry name" value="SET_dom_sf"/>
</dbReference>